<dbReference type="RefSeq" id="WP_047766083.1">
    <property type="nucleotide sequence ID" value="NZ_LAQL01000025.1"/>
</dbReference>
<evidence type="ECO:0000313" key="1">
    <source>
        <dbReference type="EMBL" id="KLN58933.1"/>
    </source>
</evidence>
<dbReference type="OrthoDB" id="8481038at2"/>
<accession>A0A0H2M9G3</accession>
<reference evidence="1 2" key="1">
    <citation type="submission" date="2015-03" db="EMBL/GenBank/DDBJ databases">
        <title>Genome Sequence of Kiloniella spongiae MEBiC09566, isolated from a marine sponge.</title>
        <authorList>
            <person name="Shao Z."/>
            <person name="Wang L."/>
            <person name="Li X."/>
        </authorList>
    </citation>
    <scope>NUCLEOTIDE SEQUENCE [LARGE SCALE GENOMIC DNA]</scope>
    <source>
        <strain evidence="1 2">MEBiC09566</strain>
    </source>
</reference>
<dbReference type="Proteomes" id="UP000035444">
    <property type="component" value="Unassembled WGS sequence"/>
</dbReference>
<comment type="caution">
    <text evidence="1">The sequence shown here is derived from an EMBL/GenBank/DDBJ whole genome shotgun (WGS) entry which is preliminary data.</text>
</comment>
<protein>
    <submittedName>
        <fullName evidence="1">Uncharacterized protein</fullName>
    </submittedName>
</protein>
<dbReference type="AlphaFoldDB" id="A0A0H2M9G3"/>
<organism evidence="1 2">
    <name type="scientific">Kiloniella spongiae</name>
    <dbReference type="NCBI Taxonomy" id="1489064"/>
    <lineage>
        <taxon>Bacteria</taxon>
        <taxon>Pseudomonadati</taxon>
        <taxon>Pseudomonadota</taxon>
        <taxon>Alphaproteobacteria</taxon>
        <taxon>Rhodospirillales</taxon>
        <taxon>Kiloniellaceae</taxon>
        <taxon>Kiloniella</taxon>
    </lineage>
</organism>
<evidence type="ECO:0000313" key="2">
    <source>
        <dbReference type="Proteomes" id="UP000035444"/>
    </source>
</evidence>
<keyword evidence="2" id="KW-1185">Reference proteome</keyword>
<name>A0A0H2M9G3_9PROT</name>
<dbReference type="EMBL" id="LAQL01000025">
    <property type="protein sequence ID" value="KLN58933.1"/>
    <property type="molecule type" value="Genomic_DNA"/>
</dbReference>
<sequence length="77" mass="8165">MDYDTRNFDFKVTNFEAVISAEGVDLSTAARRVSSDQVDLARLAPGDLLDNDLCSVPVLDAAGLSDMLSGDLSLLAS</sequence>
<gene>
    <name evidence="1" type="ORF">WH96_20300</name>
</gene>
<proteinExistence type="predicted"/>